<dbReference type="GO" id="GO:0004621">
    <property type="term" value="F:glycosylphosphatidylinositol phospholipase D activity"/>
    <property type="evidence" value="ECO:0007669"/>
    <property type="project" value="UniProtKB-EC"/>
</dbReference>
<gene>
    <name evidence="15" type="ORF">FGO68_gene1907</name>
</gene>
<dbReference type="OrthoDB" id="5317514at2759"/>
<evidence type="ECO:0000256" key="11">
    <source>
        <dbReference type="ARBA" id="ARBA00093237"/>
    </source>
</evidence>
<evidence type="ECO:0000256" key="6">
    <source>
        <dbReference type="ARBA" id="ARBA00022729"/>
    </source>
</evidence>
<evidence type="ECO:0000256" key="12">
    <source>
        <dbReference type="PROSITE-ProRule" id="PRU00803"/>
    </source>
</evidence>
<evidence type="ECO:0000256" key="9">
    <source>
        <dbReference type="ARBA" id="ARBA00023180"/>
    </source>
</evidence>
<evidence type="ECO:0000256" key="2">
    <source>
        <dbReference type="ARBA" id="ARBA00008652"/>
    </source>
</evidence>
<comment type="similarity">
    <text evidence="2">Belongs to the GPLD1 family.</text>
</comment>
<evidence type="ECO:0000256" key="10">
    <source>
        <dbReference type="ARBA" id="ARBA00029753"/>
    </source>
</evidence>
<dbReference type="PANTHER" id="PTHR23221:SF7">
    <property type="entry name" value="PHOSPHATIDYLINOSITOL-GLYCAN-SPECIFIC PHOSPHOLIPASE D"/>
    <property type="match status" value="1"/>
</dbReference>
<evidence type="ECO:0000256" key="7">
    <source>
        <dbReference type="ARBA" id="ARBA00022737"/>
    </source>
</evidence>
<dbReference type="PROSITE" id="PS51470">
    <property type="entry name" value="FG_GAP"/>
    <property type="match status" value="3"/>
</dbReference>
<dbReference type="PRINTS" id="PR00718">
    <property type="entry name" value="PHPHLIPASED"/>
</dbReference>
<dbReference type="Pfam" id="PF01839">
    <property type="entry name" value="FG-GAP"/>
    <property type="match status" value="1"/>
</dbReference>
<accession>A0A8J8P3E4</accession>
<comment type="caution">
    <text evidence="15">The sequence shown here is derived from an EMBL/GenBank/DDBJ whole genome shotgun (WGS) entry which is preliminary data.</text>
</comment>
<keyword evidence="7" id="KW-0677">Repeat</keyword>
<dbReference type="Pfam" id="PF00882">
    <property type="entry name" value="Zn_dep_PLPC"/>
    <property type="match status" value="1"/>
</dbReference>
<evidence type="ECO:0000313" key="15">
    <source>
        <dbReference type="EMBL" id="TNV85120.1"/>
    </source>
</evidence>
<evidence type="ECO:0000256" key="1">
    <source>
        <dbReference type="ARBA" id="ARBA00004613"/>
    </source>
</evidence>
<evidence type="ECO:0000256" key="5">
    <source>
        <dbReference type="ARBA" id="ARBA00022525"/>
    </source>
</evidence>
<dbReference type="SUPFAM" id="SSF69318">
    <property type="entry name" value="Integrin alpha N-terminal domain"/>
    <property type="match status" value="2"/>
</dbReference>
<feature type="chain" id="PRO_5035258995" description="Phosphatidylinositol-glycan-specific phospholipase D" evidence="13">
    <location>
        <begin position="20"/>
        <end position="824"/>
    </location>
</feature>
<proteinExistence type="inferred from homology"/>
<protein>
    <recommendedName>
        <fullName evidence="4">Phosphatidylinositol-glycan-specific phospholipase D</fullName>
        <ecNumber evidence="3">3.1.4.50</ecNumber>
    </recommendedName>
    <alternativeName>
        <fullName evidence="10">Glycosyl-phosphatidylinositol-specific phospholipase D</fullName>
    </alternativeName>
</protein>
<feature type="repeat" description="FG-GAP" evidence="12">
    <location>
        <begin position="566"/>
        <end position="622"/>
    </location>
</feature>
<dbReference type="SMART" id="SM00191">
    <property type="entry name" value="Int_alpha"/>
    <property type="match status" value="5"/>
</dbReference>
<name>A0A8J8P3E4_HALGN</name>
<organism evidence="15 16">
    <name type="scientific">Halteria grandinella</name>
    <dbReference type="NCBI Taxonomy" id="5974"/>
    <lineage>
        <taxon>Eukaryota</taxon>
        <taxon>Sar</taxon>
        <taxon>Alveolata</taxon>
        <taxon>Ciliophora</taxon>
        <taxon>Intramacronucleata</taxon>
        <taxon>Spirotrichea</taxon>
        <taxon>Stichotrichia</taxon>
        <taxon>Sporadotrichida</taxon>
        <taxon>Halteriidae</taxon>
        <taxon>Halteria</taxon>
    </lineage>
</organism>
<evidence type="ECO:0000313" key="16">
    <source>
        <dbReference type="Proteomes" id="UP000785679"/>
    </source>
</evidence>
<dbReference type="GO" id="GO:0005576">
    <property type="term" value="C:extracellular region"/>
    <property type="evidence" value="ECO:0007669"/>
    <property type="project" value="UniProtKB-SubCell"/>
</dbReference>
<reference evidence="15" key="1">
    <citation type="submission" date="2019-06" db="EMBL/GenBank/DDBJ databases">
        <authorList>
            <person name="Zheng W."/>
        </authorList>
    </citation>
    <scope>NUCLEOTIDE SEQUENCE</scope>
    <source>
        <strain evidence="15">QDHG01</strain>
    </source>
</reference>
<dbReference type="EC" id="3.1.4.50" evidence="3"/>
<dbReference type="AlphaFoldDB" id="A0A8J8P3E4"/>
<dbReference type="PANTHER" id="PTHR23221">
    <property type="entry name" value="GLYCOSYLPHOSPHATIDYLINOSITOL PHOSPHOLIPASE D"/>
    <property type="match status" value="1"/>
</dbReference>
<keyword evidence="16" id="KW-1185">Reference proteome</keyword>
<feature type="repeat" description="FG-GAP" evidence="12">
    <location>
        <begin position="360"/>
        <end position="421"/>
    </location>
</feature>
<dbReference type="Proteomes" id="UP000785679">
    <property type="component" value="Unassembled WGS sequence"/>
</dbReference>
<evidence type="ECO:0000256" key="8">
    <source>
        <dbReference type="ARBA" id="ARBA00022801"/>
    </source>
</evidence>
<evidence type="ECO:0000256" key="4">
    <source>
        <dbReference type="ARBA" id="ARBA00015988"/>
    </source>
</evidence>
<dbReference type="EMBL" id="RRYP01002131">
    <property type="protein sequence ID" value="TNV85120.1"/>
    <property type="molecule type" value="Genomic_DNA"/>
</dbReference>
<keyword evidence="6 13" id="KW-0732">Signal</keyword>
<dbReference type="InterPro" id="IPR028994">
    <property type="entry name" value="Integrin_alpha_N"/>
</dbReference>
<sequence>MIIAVTIALLCALVSPAGMLVHMDVSDRALHAFAPQNTSYPFKQALLRHRAYLQAASPFADWGYLCQSPAGEESHWPPFIEAYYSYMNSTYEKGSEKYDQMLAFLFGIVSHVQADVPWHWGRTQDQALPQGFLNAMSHDGSECHDDWFECHTTGDVGADFYIAARGNLQFINETWKYPTKDLVKIYHSMNLTKVTEGQINTCNGILFGGSILEKYLSGAIRTGFEKKASFLTEELDLWYHGGIEDLGQSVQQKWNYLVAMIVSNNFTTNQTEGNLGNDARNTSFQKKCEIHASVELFRDNMEKYSRLLGIESIEQEGNYELRVNQFDYQKVIEELEKDLDITIGRQEILLGKAKSVKRLEPFLEFKGADSLQYFGKSMALGDFTGTGAIEIAIGAPGYQSDGVSQRGAVYLESLTASQSVSDNAPRLLSISEYQRFGFSLASLDLNHDGIDDLAVSAPAFTPHEEKQANFTEYYNRGYHGRVYIYLGRQQTGLPDQPDYVISADSETFDISNIGLGLRASDCDGDGWDDLLVLSPLAQNLGDQRGHIAVLTNLNVMHSNGDIEFEQLQIQIKGEQNYEWFGFDAVCHGDLLFVGAPGHRADTLAQAHGAVYIYNINKDQQTDLYTSQQVLLIQGVDEQGKLGYSLDFAYDTQRNFGLLAIGAPGRSPKGAILAGGVYLFKINIDSIQSSSHIGMIRTNSHPSRLGKYLRFYSEGTAKHLIVSAPSYTPPKQISVATEQGMVYIFHDILASIPDDSNEFHIKADEANSSFTTDERMCRHGDTLVVYRNILAVGSPLCMNTGMRNSGRVYLLDAGEAVQPLIKAII</sequence>
<comment type="catalytic activity">
    <reaction evidence="11">
        <text>a 6-(alpha-D-glucosaminyl)-1-(1,2-diacyl-sn-glycero-3-phospho)-1D-myo-inositol + H2O = 6-(alpha-D-glucosaminyl)-1D-myo-inositol + a 1,2-diacyl-sn-glycero-3-phosphate + H(+)</text>
        <dbReference type="Rhea" id="RHEA:10832"/>
        <dbReference type="ChEBI" id="CHEBI:15377"/>
        <dbReference type="ChEBI" id="CHEBI:15378"/>
        <dbReference type="ChEBI" id="CHEBI:57997"/>
        <dbReference type="ChEBI" id="CHEBI:58608"/>
        <dbReference type="ChEBI" id="CHEBI:58700"/>
        <dbReference type="EC" id="3.1.4.50"/>
    </reaction>
</comment>
<keyword evidence="5" id="KW-0964">Secreted</keyword>
<comment type="subcellular location">
    <subcellularLocation>
        <location evidence="1">Secreted</location>
    </subcellularLocation>
</comment>
<feature type="repeat" description="FG-GAP" evidence="12">
    <location>
        <begin position="422"/>
        <end position="481"/>
    </location>
</feature>
<evidence type="ECO:0000256" key="13">
    <source>
        <dbReference type="SAM" id="SignalP"/>
    </source>
</evidence>
<evidence type="ECO:0000256" key="3">
    <source>
        <dbReference type="ARBA" id="ARBA00012284"/>
    </source>
</evidence>
<dbReference type="InterPro" id="IPR013519">
    <property type="entry name" value="Int_alpha_beta-p"/>
</dbReference>
<keyword evidence="9" id="KW-0325">Glycoprotein</keyword>
<evidence type="ECO:0000259" key="14">
    <source>
        <dbReference type="Pfam" id="PF00882"/>
    </source>
</evidence>
<dbReference type="Gene3D" id="2.130.10.130">
    <property type="entry name" value="Integrin alpha, N-terminal"/>
    <property type="match status" value="2"/>
</dbReference>
<dbReference type="InterPro" id="IPR029002">
    <property type="entry name" value="PLPC/GPLD1"/>
</dbReference>
<feature type="signal peptide" evidence="13">
    <location>
        <begin position="1"/>
        <end position="19"/>
    </location>
</feature>
<feature type="domain" description="Phospholipase C/D" evidence="14">
    <location>
        <begin position="22"/>
        <end position="199"/>
    </location>
</feature>
<dbReference type="InterPro" id="IPR013517">
    <property type="entry name" value="FG-GAP"/>
</dbReference>
<keyword evidence="8" id="KW-0378">Hydrolase</keyword>
<dbReference type="InterPro" id="IPR001028">
    <property type="entry name" value="Gprt_PLipase_D"/>
</dbReference>